<name>A0ABV3HAN6_9ACTN</name>
<accession>A0ABV3HAN6</accession>
<proteinExistence type="predicted"/>
<evidence type="ECO:0000313" key="3">
    <source>
        <dbReference type="Proteomes" id="UP001552427"/>
    </source>
</evidence>
<dbReference type="RefSeq" id="WP_364455526.1">
    <property type="nucleotide sequence ID" value="NZ_JBFARM010000008.1"/>
</dbReference>
<evidence type="ECO:0000259" key="1">
    <source>
        <dbReference type="Pfam" id="PF20211"/>
    </source>
</evidence>
<protein>
    <submittedName>
        <fullName evidence="2">DUF6571 family protein</fullName>
    </submittedName>
</protein>
<evidence type="ECO:0000313" key="2">
    <source>
        <dbReference type="EMBL" id="MEV4289409.1"/>
    </source>
</evidence>
<dbReference type="InterPro" id="IPR046701">
    <property type="entry name" value="DUF6571"/>
</dbReference>
<dbReference type="Pfam" id="PF20211">
    <property type="entry name" value="DUF6571"/>
    <property type="match status" value="1"/>
</dbReference>
<reference evidence="2 3" key="1">
    <citation type="submission" date="2024-06" db="EMBL/GenBank/DDBJ databases">
        <title>The Natural Products Discovery Center: Release of the First 8490 Sequenced Strains for Exploring Actinobacteria Biosynthetic Diversity.</title>
        <authorList>
            <person name="Kalkreuter E."/>
            <person name="Kautsar S.A."/>
            <person name="Yang D."/>
            <person name="Bader C.D."/>
            <person name="Teijaro C.N."/>
            <person name="Fluegel L."/>
            <person name="Davis C.M."/>
            <person name="Simpson J.R."/>
            <person name="Lauterbach L."/>
            <person name="Steele A.D."/>
            <person name="Gui C."/>
            <person name="Meng S."/>
            <person name="Li G."/>
            <person name="Viehrig K."/>
            <person name="Ye F."/>
            <person name="Su P."/>
            <person name="Kiefer A.F."/>
            <person name="Nichols A."/>
            <person name="Cepeda A.J."/>
            <person name="Yan W."/>
            <person name="Fan B."/>
            <person name="Jiang Y."/>
            <person name="Adhikari A."/>
            <person name="Zheng C.-J."/>
            <person name="Schuster L."/>
            <person name="Cowan T.M."/>
            <person name="Smanski M.J."/>
            <person name="Chevrette M.G."/>
            <person name="De Carvalho L.P.S."/>
            <person name="Shen B."/>
        </authorList>
    </citation>
    <scope>NUCLEOTIDE SEQUENCE [LARGE SCALE GENOMIC DNA]</scope>
    <source>
        <strain evidence="2 3">NPDC049574</strain>
    </source>
</reference>
<comment type="caution">
    <text evidence="2">The sequence shown here is derived from an EMBL/GenBank/DDBJ whole genome shotgun (WGS) entry which is preliminary data.</text>
</comment>
<keyword evidence="3" id="KW-1185">Reference proteome</keyword>
<dbReference type="EMBL" id="JBFARM010000008">
    <property type="protein sequence ID" value="MEV4289409.1"/>
    <property type="molecule type" value="Genomic_DNA"/>
</dbReference>
<sequence>MTPGPTTPLAIDPTLMTQLISLMKRLSQTVPETGAQVDKALNTVRLSMPGPGARDIAHQIGAKVPELQRRLDLMLAAQKVALSRSQALWADESQWVSDTPAAGAATADRLAAALRTAMKKGTIDAKTLADLQKHQNDPYFAIAFATQLSPRELKQLLTSLYRRNTTVLGTDPEAIAELDKLSAALSTTLGTASRGAGPLKLPKGYVDQLLEHLDTPETAFALNKLLRTGRFDDTFLRELATKVYDYERKQPPGSLYWHNMTPATQPANDLPAAYKDPLAAVAAALAHNPRAAQDFLTDPQRKPLDYLMRERTWYEATDTDLGHALEAATTTFRDHDLPPGGSRGYKSALIASWTLHFWTNPSVQSNLRNTRPSVGKILSSYMSDLNRISEDRIAHGPGVTPASDPDPNLKGIQPYGASLDRDGIRGVLKWAFADPQVFKTMVTAQGQYSLDVLDQRAAEIAKQNRADFEKWHKAHPHATTAEINDQRQKILENRLSAADGSTFNQAIQRLSRTLYVITDAGNIANITKADQHDKVFGAFKEAITSIADLAPGPQGKIAGLLFDKAKSQVYGQFTGARGAAARSQADSTIGQTVDMFTDITADVMMRQGLFGDGEVPARTHPYASINYPRGSAGDFMNGGKITPWSQMTAEQREAYTEWLNLPETGAVFHAPSNAVRQGFGQATYPGYPGGQGG</sequence>
<gene>
    <name evidence="2" type="ORF">AB0K40_28250</name>
</gene>
<feature type="domain" description="DUF6571" evidence="1">
    <location>
        <begin position="105"/>
        <end position="300"/>
    </location>
</feature>
<organism evidence="2 3">
    <name type="scientific">Nonomuraea bangladeshensis</name>
    <dbReference type="NCBI Taxonomy" id="404385"/>
    <lineage>
        <taxon>Bacteria</taxon>
        <taxon>Bacillati</taxon>
        <taxon>Actinomycetota</taxon>
        <taxon>Actinomycetes</taxon>
        <taxon>Streptosporangiales</taxon>
        <taxon>Streptosporangiaceae</taxon>
        <taxon>Nonomuraea</taxon>
    </lineage>
</organism>
<dbReference type="Proteomes" id="UP001552427">
    <property type="component" value="Unassembled WGS sequence"/>
</dbReference>